<dbReference type="GO" id="GO:0016787">
    <property type="term" value="F:hydrolase activity"/>
    <property type="evidence" value="ECO:0007669"/>
    <property type="project" value="UniProtKB-KW"/>
</dbReference>
<dbReference type="EMBL" id="CM000913">
    <property type="protein sequence ID" value="EFG10634.1"/>
    <property type="molecule type" value="Genomic_DNA"/>
</dbReference>
<dbReference type="AlphaFoldDB" id="B5H3V9"/>
<dbReference type="InterPro" id="IPR001031">
    <property type="entry name" value="Thioesterase"/>
</dbReference>
<dbReference type="Proteomes" id="UP000002357">
    <property type="component" value="Chromosome"/>
</dbReference>
<protein>
    <submittedName>
        <fullName evidence="4">Thioesterase</fullName>
    </submittedName>
</protein>
<dbReference type="OrthoDB" id="8480037at2"/>
<dbReference type="Pfam" id="PF00975">
    <property type="entry name" value="Thioesterase"/>
    <property type="match status" value="1"/>
</dbReference>
<sequence length="263" mass="28229">MDQRVGEARLWLRNYSPAPGADIRLVCFPHAGGAASAYHPMAKALSPSVDVSAVQYPGRQDRRTEPCAESLAELADRIVPVLSALDDDRPLALFGHSMGATVAYEVARRLERSAGTPAPVLVLLSGRRPPHHATQLGGVHLRDDAGVLRELSFLGGSVMEALADPELLELVMPAIRGDYRAVETYVHVPGPPLRCPVVALTGDADPRASVAEVEDWREYTTGTFGLHVFPGGHFYLQDRGGDDVHETVRAHLAGLTARGAGPR</sequence>
<keyword evidence="5" id="KW-1185">Reference proteome</keyword>
<feature type="domain" description="Thioesterase TesA-like" evidence="3">
    <location>
        <begin position="26"/>
        <end position="252"/>
    </location>
</feature>
<dbReference type="KEGG" id="sclf:BB341_00715"/>
<dbReference type="Gene3D" id="3.40.50.1820">
    <property type="entry name" value="alpha/beta hydrolase"/>
    <property type="match status" value="1"/>
</dbReference>
<proteinExistence type="inferred from homology"/>
<dbReference type="RefSeq" id="WP_003958990.1">
    <property type="nucleotide sequence ID" value="NZ_CM000913.1"/>
</dbReference>
<dbReference type="SMART" id="SM00824">
    <property type="entry name" value="PKS_TE"/>
    <property type="match status" value="1"/>
</dbReference>
<evidence type="ECO:0000313" key="5">
    <source>
        <dbReference type="Proteomes" id="UP000002357"/>
    </source>
</evidence>
<dbReference type="InterPro" id="IPR012223">
    <property type="entry name" value="TEII"/>
</dbReference>
<reference evidence="4 5" key="1">
    <citation type="journal article" date="2010" name="Genome Biol. Evol.">
        <title>The sequence of a 1.8-mb bacterial linear plasmid reveals a rich evolutionary reservoir of secondary metabolic pathways.</title>
        <authorList>
            <person name="Medema M.H."/>
            <person name="Trefzer A."/>
            <person name="Kovalchuk A."/>
            <person name="van den Berg M."/>
            <person name="Mueller U."/>
            <person name="Heijne W."/>
            <person name="Wu L."/>
            <person name="Alam M.T."/>
            <person name="Ronning C.M."/>
            <person name="Nierman W.C."/>
            <person name="Bovenberg R.A.L."/>
            <person name="Breitling R."/>
            <person name="Takano E."/>
        </authorList>
    </citation>
    <scope>NUCLEOTIDE SEQUENCE [LARGE SCALE GENOMIC DNA]</scope>
    <source>
        <strain evidence="5">ATCC 27064 / DSM 738 / JCM 4710 / NBRC 13307 / NCIMB 12785 / NRRL 3585 / VKM Ac-602</strain>
    </source>
</reference>
<dbReference type="GO" id="GO:0008610">
    <property type="term" value="P:lipid biosynthetic process"/>
    <property type="evidence" value="ECO:0007669"/>
    <property type="project" value="TreeGrafter"/>
</dbReference>
<dbReference type="InterPro" id="IPR029058">
    <property type="entry name" value="AB_hydrolase_fold"/>
</dbReference>
<evidence type="ECO:0000256" key="2">
    <source>
        <dbReference type="ARBA" id="ARBA00022801"/>
    </source>
</evidence>
<accession>B5H3V9</accession>
<dbReference type="PANTHER" id="PTHR11487">
    <property type="entry name" value="THIOESTERASE"/>
    <property type="match status" value="1"/>
</dbReference>
<gene>
    <name evidence="4" type="primary">aveG</name>
    <name evidence="4" type="ORF">SCLAV_5567</name>
</gene>
<dbReference type="STRING" id="1901.BB341_00715"/>
<dbReference type="GeneID" id="93728044"/>
<dbReference type="InterPro" id="IPR020802">
    <property type="entry name" value="TesA-like"/>
</dbReference>
<dbReference type="SUPFAM" id="SSF53474">
    <property type="entry name" value="alpha/beta-Hydrolases"/>
    <property type="match status" value="1"/>
</dbReference>
<comment type="similarity">
    <text evidence="1">Belongs to the thioesterase family.</text>
</comment>
<evidence type="ECO:0000259" key="3">
    <source>
        <dbReference type="SMART" id="SM00824"/>
    </source>
</evidence>
<dbReference type="eggNOG" id="COG3208">
    <property type="taxonomic scope" value="Bacteria"/>
</dbReference>
<evidence type="ECO:0000313" key="4">
    <source>
        <dbReference type="EMBL" id="EFG10634.1"/>
    </source>
</evidence>
<keyword evidence="2" id="KW-0378">Hydrolase</keyword>
<dbReference type="PANTHER" id="PTHR11487:SF0">
    <property type="entry name" value="S-ACYL FATTY ACID SYNTHASE THIOESTERASE, MEDIUM CHAIN"/>
    <property type="match status" value="1"/>
</dbReference>
<evidence type="ECO:0000256" key="1">
    <source>
        <dbReference type="ARBA" id="ARBA00007169"/>
    </source>
</evidence>
<name>B5H3V9_STRCL</name>
<organism evidence="4 5">
    <name type="scientific">Streptomyces clavuligerus</name>
    <dbReference type="NCBI Taxonomy" id="1901"/>
    <lineage>
        <taxon>Bacteria</taxon>
        <taxon>Bacillati</taxon>
        <taxon>Actinomycetota</taxon>
        <taxon>Actinomycetes</taxon>
        <taxon>Kitasatosporales</taxon>
        <taxon>Streptomycetaceae</taxon>
        <taxon>Streptomyces</taxon>
    </lineage>
</organism>